<dbReference type="PROSITE" id="PS01234">
    <property type="entry name" value="GATB"/>
    <property type="match status" value="1"/>
</dbReference>
<comment type="similarity">
    <text evidence="6">Belongs to the GatB/GatE family. GatE subfamily.</text>
</comment>
<evidence type="ECO:0000256" key="1">
    <source>
        <dbReference type="ARBA" id="ARBA00022598"/>
    </source>
</evidence>
<dbReference type="Gene3D" id="1.10.150.380">
    <property type="entry name" value="GatB domain, N-terminal subdomain"/>
    <property type="match status" value="1"/>
</dbReference>
<dbReference type="HAMAP" id="MF_00588">
    <property type="entry name" value="GatE"/>
    <property type="match status" value="1"/>
</dbReference>
<dbReference type="GO" id="GO:0050567">
    <property type="term" value="F:glutaminyl-tRNA synthase (glutamine-hydrolyzing) activity"/>
    <property type="evidence" value="ECO:0007669"/>
    <property type="project" value="UniProtKB-UniRule"/>
</dbReference>
<dbReference type="Pfam" id="PF02938">
    <property type="entry name" value="GAD"/>
    <property type="match status" value="1"/>
</dbReference>
<dbReference type="InterPro" id="IPR004115">
    <property type="entry name" value="GAD-like_sf"/>
</dbReference>
<dbReference type="InterPro" id="IPR018027">
    <property type="entry name" value="Asn/Gln_amidotransferase"/>
</dbReference>
<comment type="caution">
    <text evidence="8">The sequence shown here is derived from an EMBL/GenBank/DDBJ whole genome shotgun (WGS) entry which is preliminary data.</text>
</comment>
<evidence type="ECO:0000256" key="3">
    <source>
        <dbReference type="ARBA" id="ARBA00022840"/>
    </source>
</evidence>
<dbReference type="InterPro" id="IPR023168">
    <property type="entry name" value="GatB_Yqey_C_2"/>
</dbReference>
<dbReference type="InterPro" id="IPR004414">
    <property type="entry name" value="GatE"/>
</dbReference>
<evidence type="ECO:0000256" key="4">
    <source>
        <dbReference type="ARBA" id="ARBA00022917"/>
    </source>
</evidence>
<dbReference type="PANTHER" id="PTHR11659">
    <property type="entry name" value="GLUTAMYL-TRNA GLN AMIDOTRANSFERASE SUBUNIT B MITOCHONDRIAL AND PROKARYOTIC PET112-RELATED"/>
    <property type="match status" value="1"/>
</dbReference>
<dbReference type="SUPFAM" id="SSF55931">
    <property type="entry name" value="Glutamine synthetase/guanido kinase"/>
    <property type="match status" value="1"/>
</dbReference>
<dbReference type="InterPro" id="IPR029351">
    <property type="entry name" value="GAD_dom"/>
</dbReference>
<protein>
    <recommendedName>
        <fullName evidence="6">Glutamyl-tRNA(Gln) amidotransferase subunit E</fullName>
        <shortName evidence="6">Glu-ADT subunit E</shortName>
        <ecNumber evidence="6">6.3.5.-</ecNumber>
    </recommendedName>
</protein>
<dbReference type="Proteomes" id="UP000570823">
    <property type="component" value="Unassembled WGS sequence"/>
</dbReference>
<accession>A0A7K4HMR6</accession>
<dbReference type="SUPFAM" id="SSF55261">
    <property type="entry name" value="GAD domain-like"/>
    <property type="match status" value="1"/>
</dbReference>
<feature type="domain" description="Asn/Gln amidotransferase" evidence="7">
    <location>
        <begin position="467"/>
        <end position="605"/>
    </location>
</feature>
<evidence type="ECO:0000256" key="5">
    <source>
        <dbReference type="ARBA" id="ARBA00047913"/>
    </source>
</evidence>
<dbReference type="EMBL" id="JABXWR010000001">
    <property type="protein sequence ID" value="NVO66230.1"/>
    <property type="molecule type" value="Genomic_DNA"/>
</dbReference>
<dbReference type="SMART" id="SM00845">
    <property type="entry name" value="GatB_Yqey"/>
    <property type="match status" value="1"/>
</dbReference>
<dbReference type="GO" id="GO:0016740">
    <property type="term" value="F:transferase activity"/>
    <property type="evidence" value="ECO:0007669"/>
    <property type="project" value="UniProtKB-KW"/>
</dbReference>
<evidence type="ECO:0000313" key="9">
    <source>
        <dbReference type="Proteomes" id="UP000570823"/>
    </source>
</evidence>
<keyword evidence="3 6" id="KW-0067">ATP-binding</keyword>
<comment type="function">
    <text evidence="6">Allows the formation of correctly charged Gln-tRNA(Gln) through the transamidation of misacylated Glu-tRNA(Gln) in organisms which lack glutaminyl-tRNA synthetase. The reaction takes place in the presence of glutamine and ATP through an activated gamma-phospho-Glu-tRNA(Gln). The GatDE system is specific for glutamate and does not act on aspartate.</text>
</comment>
<dbReference type="InterPro" id="IPR017958">
    <property type="entry name" value="Gln-tRNA_amidoTrfase_suB_CS"/>
</dbReference>
<evidence type="ECO:0000256" key="6">
    <source>
        <dbReference type="HAMAP-Rule" id="MF_00588"/>
    </source>
</evidence>
<keyword evidence="4 6" id="KW-0648">Protein biosynthesis</keyword>
<evidence type="ECO:0000259" key="7">
    <source>
        <dbReference type="SMART" id="SM00845"/>
    </source>
</evidence>
<evidence type="ECO:0000313" key="8">
    <source>
        <dbReference type="EMBL" id="NVO66230.1"/>
    </source>
</evidence>
<keyword evidence="9" id="KW-1185">Reference proteome</keyword>
<dbReference type="InterPro" id="IPR042114">
    <property type="entry name" value="GatB_C_1"/>
</dbReference>
<evidence type="ECO:0000256" key="2">
    <source>
        <dbReference type="ARBA" id="ARBA00022741"/>
    </source>
</evidence>
<dbReference type="PANTHER" id="PTHR11659:SF2">
    <property type="entry name" value="GLUTAMYL-TRNA(GLN) AMIDOTRANSFERASE SUBUNIT E"/>
    <property type="match status" value="1"/>
</dbReference>
<gene>
    <name evidence="6 8" type="primary">gatE</name>
    <name evidence="8" type="ORF">HWN36_02645</name>
</gene>
<dbReference type="Pfam" id="PF02637">
    <property type="entry name" value="GatB_Yqey"/>
    <property type="match status" value="1"/>
</dbReference>
<keyword evidence="2 6" id="KW-0547">Nucleotide-binding</keyword>
<dbReference type="NCBIfam" id="NF003107">
    <property type="entry name" value="PRK04028.1"/>
    <property type="match status" value="1"/>
</dbReference>
<dbReference type="Pfam" id="PF02934">
    <property type="entry name" value="GatB_N"/>
    <property type="match status" value="1"/>
</dbReference>
<dbReference type="NCBIfam" id="TIGR00134">
    <property type="entry name" value="gatE_arch"/>
    <property type="match status" value="1"/>
</dbReference>
<dbReference type="Gene3D" id="1.10.10.410">
    <property type="match status" value="1"/>
</dbReference>
<keyword evidence="8" id="KW-0808">Transferase</keyword>
<dbReference type="InterPro" id="IPR003789">
    <property type="entry name" value="Asn/Gln_tRNA_amidoTrase-B-like"/>
</dbReference>
<reference evidence="8 9" key="1">
    <citation type="submission" date="2020-06" db="EMBL/GenBank/DDBJ databases">
        <title>Methanofollis fontis sp. nov., a methanogen isolated from marine sediments near a cold seep at Four-Way Closure Ridge offshore southwestern Taiwan.</title>
        <authorList>
            <person name="Chen S.-C."/>
            <person name="Teng N.-H."/>
            <person name="Lin Y.-S."/>
            <person name="Lai M.-C."/>
            <person name="Chen H.-H."/>
            <person name="Wang C.-C."/>
        </authorList>
    </citation>
    <scope>NUCLEOTIDE SEQUENCE [LARGE SCALE GENOMIC DNA]</scope>
    <source>
        <strain evidence="8 9">DSM 2702</strain>
    </source>
</reference>
<dbReference type="EC" id="6.3.5.-" evidence="6"/>
<proteinExistence type="inferred from homology"/>
<comment type="subunit">
    <text evidence="6">Heterodimer of GatD and GatE.</text>
</comment>
<organism evidence="8 9">
    <name type="scientific">Methanofollis tationis</name>
    <dbReference type="NCBI Taxonomy" id="81417"/>
    <lineage>
        <taxon>Archaea</taxon>
        <taxon>Methanobacteriati</taxon>
        <taxon>Methanobacteriota</taxon>
        <taxon>Stenosarchaea group</taxon>
        <taxon>Methanomicrobia</taxon>
        <taxon>Methanomicrobiales</taxon>
        <taxon>Methanomicrobiaceae</taxon>
        <taxon>Methanofollis</taxon>
    </lineage>
</organism>
<dbReference type="RefSeq" id="WP_176787944.1">
    <property type="nucleotide sequence ID" value="NZ_JABXWR010000001.1"/>
</dbReference>
<dbReference type="GO" id="GO:0070681">
    <property type="term" value="P:glutaminyl-tRNAGln biosynthesis via transamidation"/>
    <property type="evidence" value="ECO:0007669"/>
    <property type="project" value="TreeGrafter"/>
</dbReference>
<keyword evidence="1 6" id="KW-0436">Ligase</keyword>
<dbReference type="InterPro" id="IPR014746">
    <property type="entry name" value="Gln_synth/guanido_kin_cat_dom"/>
</dbReference>
<dbReference type="AlphaFoldDB" id="A0A7K4HMR6"/>
<sequence>MDYKALGLKAGIEIHQQLDTAEKLFCRCPTALRKTEEHTGEFFRYLHATVSEMGEIDRAAAEEMMDLRQFHYLTYDTTCLVENDEEPPAPMNQEALGIALTIARTFAMHPVEQVHTMRKLVIDGSNTSGFQRTALVAMGGVLPNGGVIETICLEEEAAQRVEGSTFSLDRLGIPLVEITTAPCMFTPEDVQGTAEYIGMVLRSTGKVKRGLGTIRQDINVSIREGARVEIKGVQELDLIAEVVRREAQRQMNLLAIRDELLARHAAVGQETHDVTALFAGTKSSILKKAKAILAVVLHGYAGMVGREIQPGRRLGSEISDYVKKCGLGGIFHTDELPAYGVTADEVESLRRHLGVADEDAVILIAGDRKKTECGAKQVRHRARLALEGVPEETRKMLEEGSTAYMRPLPGAARMYPETDVFPVAITGTLWDAVGVPELLSDLAARFETDYGLDAALAHQVAYSESLPLFRAAVDAGIRPNLAARTVLATLKELGRDGVAVERLAPAEILAVLQAVEDETVAKEAVPEILTGIAAGTPVADAIGAHAGGMSDTDLAALVQTIVADRIEFVREKGMRALGPLMGLVMEEARGKVDGKKVSEALRQEISRVI</sequence>
<dbReference type="GO" id="GO:0006412">
    <property type="term" value="P:translation"/>
    <property type="evidence" value="ECO:0007669"/>
    <property type="project" value="UniProtKB-UniRule"/>
</dbReference>
<dbReference type="SUPFAM" id="SSF89095">
    <property type="entry name" value="GatB/YqeY motif"/>
    <property type="match status" value="1"/>
</dbReference>
<comment type="catalytic activity">
    <reaction evidence="5 6">
        <text>L-glutamyl-tRNA(Gln) + L-glutamine + ATP + H2O = L-glutaminyl-tRNA(Gln) + L-glutamate + ADP + phosphate + H(+)</text>
        <dbReference type="Rhea" id="RHEA:17521"/>
        <dbReference type="Rhea" id="RHEA-COMP:9681"/>
        <dbReference type="Rhea" id="RHEA-COMP:9684"/>
        <dbReference type="ChEBI" id="CHEBI:15377"/>
        <dbReference type="ChEBI" id="CHEBI:15378"/>
        <dbReference type="ChEBI" id="CHEBI:29985"/>
        <dbReference type="ChEBI" id="CHEBI:30616"/>
        <dbReference type="ChEBI" id="CHEBI:43474"/>
        <dbReference type="ChEBI" id="CHEBI:58359"/>
        <dbReference type="ChEBI" id="CHEBI:78520"/>
        <dbReference type="ChEBI" id="CHEBI:78521"/>
        <dbReference type="ChEBI" id="CHEBI:456216"/>
    </reaction>
</comment>
<dbReference type="OrthoDB" id="7316at2157"/>
<name>A0A7K4HMR6_9EURY</name>
<dbReference type="GO" id="GO:0004812">
    <property type="term" value="F:aminoacyl-tRNA ligase activity"/>
    <property type="evidence" value="ECO:0007669"/>
    <property type="project" value="InterPro"/>
</dbReference>
<dbReference type="InterPro" id="IPR006075">
    <property type="entry name" value="Asn/Gln-tRNA_Trfase_suB/E_cat"/>
</dbReference>
<dbReference type="Gene3D" id="3.30.1360.30">
    <property type="entry name" value="GAD-like domain"/>
    <property type="match status" value="1"/>
</dbReference>
<dbReference type="GO" id="GO:0005737">
    <property type="term" value="C:cytoplasm"/>
    <property type="evidence" value="ECO:0007669"/>
    <property type="project" value="InterPro"/>
</dbReference>
<dbReference type="InterPro" id="IPR017959">
    <property type="entry name" value="Asn/Gln-tRNA_amidoTrfase_suB/E"/>
</dbReference>
<dbReference type="GO" id="GO:0005524">
    <property type="term" value="F:ATP binding"/>
    <property type="evidence" value="ECO:0007669"/>
    <property type="project" value="UniProtKB-KW"/>
</dbReference>